<name>A0A1C7MIW2_GRIFR</name>
<organism evidence="1 2">
    <name type="scientific">Grifola frondosa</name>
    <name type="common">Maitake</name>
    <name type="synonym">Polyporus frondosus</name>
    <dbReference type="NCBI Taxonomy" id="5627"/>
    <lineage>
        <taxon>Eukaryota</taxon>
        <taxon>Fungi</taxon>
        <taxon>Dikarya</taxon>
        <taxon>Basidiomycota</taxon>
        <taxon>Agaricomycotina</taxon>
        <taxon>Agaricomycetes</taxon>
        <taxon>Polyporales</taxon>
        <taxon>Grifolaceae</taxon>
        <taxon>Grifola</taxon>
    </lineage>
</organism>
<evidence type="ECO:0000313" key="2">
    <source>
        <dbReference type="Proteomes" id="UP000092993"/>
    </source>
</evidence>
<sequence length="79" mass="8522">MFAASLSHYCAWPDSAPSGLFFPLSPWYGTTIKRLNSPETSIMTEASGLQPHFRCGSRPALTVELHSQSDSAAHSALVV</sequence>
<keyword evidence="2" id="KW-1185">Reference proteome</keyword>
<proteinExistence type="predicted"/>
<accession>A0A1C7MIW2</accession>
<reference evidence="1 2" key="1">
    <citation type="submission" date="2016-03" db="EMBL/GenBank/DDBJ databases">
        <title>Whole genome sequencing of Grifola frondosa 9006-11.</title>
        <authorList>
            <person name="Min B."/>
            <person name="Park H."/>
            <person name="Kim J.-G."/>
            <person name="Cho H."/>
            <person name="Oh Y.-L."/>
            <person name="Kong W.-S."/>
            <person name="Choi I.-G."/>
        </authorList>
    </citation>
    <scope>NUCLEOTIDE SEQUENCE [LARGE SCALE GENOMIC DNA]</scope>
    <source>
        <strain evidence="1 2">9006-11</strain>
    </source>
</reference>
<dbReference type="AlphaFoldDB" id="A0A1C7MIW2"/>
<comment type="caution">
    <text evidence="1">The sequence shown here is derived from an EMBL/GenBank/DDBJ whole genome shotgun (WGS) entry which is preliminary data.</text>
</comment>
<gene>
    <name evidence="1" type="ORF">A0H81_02940</name>
</gene>
<protein>
    <submittedName>
        <fullName evidence="1">Uncharacterized protein</fullName>
    </submittedName>
</protein>
<evidence type="ECO:0000313" key="1">
    <source>
        <dbReference type="EMBL" id="OBZ76833.1"/>
    </source>
</evidence>
<dbReference type="Proteomes" id="UP000092993">
    <property type="component" value="Unassembled WGS sequence"/>
</dbReference>
<dbReference type="EMBL" id="LUGG01000003">
    <property type="protein sequence ID" value="OBZ76833.1"/>
    <property type="molecule type" value="Genomic_DNA"/>
</dbReference>